<dbReference type="SUPFAM" id="SSF143081">
    <property type="entry name" value="BB1717-like"/>
    <property type="match status" value="1"/>
</dbReference>
<dbReference type="GO" id="GO:0006508">
    <property type="term" value="P:proteolysis"/>
    <property type="evidence" value="ECO:0007669"/>
    <property type="project" value="UniProtKB-KW"/>
</dbReference>
<keyword evidence="2 8" id="KW-0645">Protease</keyword>
<dbReference type="STRING" id="1117647.M5M_13050"/>
<accession>K4KL71</accession>
<dbReference type="PANTHER" id="PTHR13604:SF0">
    <property type="entry name" value="ABASIC SITE PROCESSING PROTEIN HMCES"/>
    <property type="match status" value="1"/>
</dbReference>
<comment type="similarity">
    <text evidence="1 8">Belongs to the SOS response-associated peptidase family.</text>
</comment>
<evidence type="ECO:0000256" key="7">
    <source>
        <dbReference type="ARBA" id="ARBA00023239"/>
    </source>
</evidence>
<dbReference type="RefSeq" id="WP_016389444.1">
    <property type="nucleotide sequence ID" value="NC_018868.3"/>
</dbReference>
<gene>
    <name evidence="9" type="ordered locus">M5M_13050</name>
</gene>
<name>K4KL71_SIMAS</name>
<keyword evidence="4 8" id="KW-0378">Hydrolase</keyword>
<dbReference type="EC" id="3.4.-.-" evidence="8"/>
<organism evidence="9 10">
    <name type="scientific">Simiduia agarivorans (strain DSM 21679 / JCM 13881 / BCRC 17597 / SA1)</name>
    <dbReference type="NCBI Taxonomy" id="1117647"/>
    <lineage>
        <taxon>Bacteria</taxon>
        <taxon>Pseudomonadati</taxon>
        <taxon>Pseudomonadota</taxon>
        <taxon>Gammaproteobacteria</taxon>
        <taxon>Cellvibrionales</taxon>
        <taxon>Cellvibrionaceae</taxon>
        <taxon>Simiduia</taxon>
    </lineage>
</organism>
<evidence type="ECO:0000256" key="6">
    <source>
        <dbReference type="ARBA" id="ARBA00023125"/>
    </source>
</evidence>
<dbReference type="EMBL" id="CP003746">
    <property type="protein sequence ID" value="AFU99756.2"/>
    <property type="molecule type" value="Genomic_DNA"/>
</dbReference>
<dbReference type="GO" id="GO:0003697">
    <property type="term" value="F:single-stranded DNA binding"/>
    <property type="evidence" value="ECO:0007669"/>
    <property type="project" value="InterPro"/>
</dbReference>
<evidence type="ECO:0000256" key="5">
    <source>
        <dbReference type="ARBA" id="ARBA00023124"/>
    </source>
</evidence>
<evidence type="ECO:0000256" key="8">
    <source>
        <dbReference type="RuleBase" id="RU364100"/>
    </source>
</evidence>
<keyword evidence="7" id="KW-0456">Lyase</keyword>
<sequence>MCGRFNLIQSPAVQRLMRELGIDSSQLRFNADCAPCNPISVLVQEAEGLVVRDAIWHLYLQPSTTGFKPHPNYWSINTNWKQLSKKAEFRLHRCLIPASSFIESQDGKHPHQLAFEGEAFCFGGLYKQWTHAHTGETVTSASIITLAGHPKLEQIHRKSLPLIFNEHEPEQMALWLDPQQQDTSVFESKLKPLLLRDLTARPVDKSSTKNPTGPAFILPAD</sequence>
<dbReference type="AlphaFoldDB" id="K4KL71"/>
<dbReference type="KEGG" id="saga:M5M_13050"/>
<proteinExistence type="inferred from homology"/>
<reference evidence="9 10" key="1">
    <citation type="journal article" date="2013" name="Genome Announc.">
        <title>Complete genome sequence of Simiduia agarivorans SA1(T), a marine bacterium able to degrade a variety of polysaccharides.</title>
        <authorList>
            <person name="Lin S.Y."/>
            <person name="Shieh W.Y."/>
            <person name="Chen J.S."/>
            <person name="Tang S.L."/>
        </authorList>
    </citation>
    <scope>NUCLEOTIDE SEQUENCE [LARGE SCALE GENOMIC DNA]</scope>
    <source>
        <strain evidence="10">DSM 21679 / JCM 13881 / BCRC 17597 / SA1</strain>
    </source>
</reference>
<dbReference type="GO" id="GO:0106300">
    <property type="term" value="P:protein-DNA covalent cross-linking repair"/>
    <property type="evidence" value="ECO:0007669"/>
    <property type="project" value="InterPro"/>
</dbReference>
<dbReference type="eggNOG" id="COG2135">
    <property type="taxonomic scope" value="Bacteria"/>
</dbReference>
<dbReference type="Gene3D" id="3.90.1680.10">
    <property type="entry name" value="SOS response associated peptidase-like"/>
    <property type="match status" value="1"/>
</dbReference>
<keyword evidence="3" id="KW-0227">DNA damage</keyword>
<evidence type="ECO:0000256" key="4">
    <source>
        <dbReference type="ARBA" id="ARBA00022801"/>
    </source>
</evidence>
<evidence type="ECO:0000256" key="2">
    <source>
        <dbReference type="ARBA" id="ARBA00022670"/>
    </source>
</evidence>
<dbReference type="GO" id="GO:0016829">
    <property type="term" value="F:lyase activity"/>
    <property type="evidence" value="ECO:0007669"/>
    <property type="project" value="UniProtKB-KW"/>
</dbReference>
<protein>
    <recommendedName>
        <fullName evidence="8">Abasic site processing protein</fullName>
        <ecNumber evidence="8">3.4.-.-</ecNumber>
    </recommendedName>
</protein>
<dbReference type="HOGENOM" id="CLU_1178864_0_0_6"/>
<dbReference type="InterPro" id="IPR036590">
    <property type="entry name" value="SRAP-like"/>
</dbReference>
<keyword evidence="5" id="KW-0190">Covalent protein-DNA linkage</keyword>
<dbReference type="OrthoDB" id="6192129at2"/>
<dbReference type="InterPro" id="IPR003738">
    <property type="entry name" value="SRAP"/>
</dbReference>
<evidence type="ECO:0000256" key="1">
    <source>
        <dbReference type="ARBA" id="ARBA00008136"/>
    </source>
</evidence>
<keyword evidence="6" id="KW-0238">DNA-binding</keyword>
<dbReference type="GO" id="GO:0008233">
    <property type="term" value="F:peptidase activity"/>
    <property type="evidence" value="ECO:0007669"/>
    <property type="project" value="UniProtKB-KW"/>
</dbReference>
<dbReference type="PANTHER" id="PTHR13604">
    <property type="entry name" value="DC12-RELATED"/>
    <property type="match status" value="1"/>
</dbReference>
<dbReference type="Proteomes" id="UP000000466">
    <property type="component" value="Chromosome"/>
</dbReference>
<evidence type="ECO:0000256" key="3">
    <source>
        <dbReference type="ARBA" id="ARBA00022763"/>
    </source>
</evidence>
<keyword evidence="10" id="KW-1185">Reference proteome</keyword>
<evidence type="ECO:0000313" key="9">
    <source>
        <dbReference type="EMBL" id="AFU99756.2"/>
    </source>
</evidence>
<dbReference type="Pfam" id="PF02586">
    <property type="entry name" value="SRAP"/>
    <property type="match status" value="1"/>
</dbReference>
<evidence type="ECO:0000313" key="10">
    <source>
        <dbReference type="Proteomes" id="UP000000466"/>
    </source>
</evidence>